<evidence type="ECO:0000313" key="12">
    <source>
        <dbReference type="Proteomes" id="UP000002217"/>
    </source>
</evidence>
<gene>
    <name evidence="11" type="ordered locus">Dtox_0918</name>
</gene>
<evidence type="ECO:0000256" key="4">
    <source>
        <dbReference type="ARBA" id="ARBA00022839"/>
    </source>
</evidence>
<sequence length="162" mass="19643">MHITGTMFYYYFVCHRKLWCFYNYINYENESEKVILGKLIDESAYGREHKHIMIDQTVNVDFIKDWQVLHEIKKSRSIEEASIWQVKYYLYFLNQRGIKIEKGILDYPKIKKRREVVLQEGDSEKIEEILISIEKILLQEKMPPPIESKICKSCAYYEYCYI</sequence>
<dbReference type="PANTHER" id="PTHR37168:SF1">
    <property type="entry name" value="CRISPR-ASSOCIATED EXONUCLEASE CAS4"/>
    <property type="match status" value="1"/>
</dbReference>
<dbReference type="eggNOG" id="COG1468">
    <property type="taxonomic scope" value="Bacteria"/>
</dbReference>
<keyword evidence="7 9" id="KW-0051">Antiviral defense</keyword>
<dbReference type="GO" id="GO:0004527">
    <property type="term" value="F:exonuclease activity"/>
    <property type="evidence" value="ECO:0007669"/>
    <property type="project" value="UniProtKB-KW"/>
</dbReference>
<evidence type="ECO:0000313" key="11">
    <source>
        <dbReference type="EMBL" id="ACV61812.1"/>
    </source>
</evidence>
<keyword evidence="5 9" id="KW-0408">Iron</keyword>
<dbReference type="HOGENOM" id="CLU_133784_0_0_9"/>
<dbReference type="RefSeq" id="WP_015756528.1">
    <property type="nucleotide sequence ID" value="NC_013216.1"/>
</dbReference>
<protein>
    <recommendedName>
        <fullName evidence="9">CRISPR-associated exonuclease Cas4</fullName>
        <ecNumber evidence="9">3.1.12.1</ecNumber>
    </recommendedName>
</protein>
<dbReference type="InterPro" id="IPR011604">
    <property type="entry name" value="PDDEXK-like_dom_sf"/>
</dbReference>
<evidence type="ECO:0000256" key="9">
    <source>
        <dbReference type="RuleBase" id="RU365022"/>
    </source>
</evidence>
<dbReference type="GO" id="GO:0051536">
    <property type="term" value="F:iron-sulfur cluster binding"/>
    <property type="evidence" value="ECO:0007669"/>
    <property type="project" value="UniProtKB-KW"/>
</dbReference>
<keyword evidence="2 9" id="KW-0479">Metal-binding</keyword>
<dbReference type="AlphaFoldDB" id="C8W345"/>
<keyword evidence="8 9" id="KW-0464">Manganese</keyword>
<dbReference type="Pfam" id="PF01930">
    <property type="entry name" value="Cas_Cas4"/>
    <property type="match status" value="1"/>
</dbReference>
<dbReference type="NCBIfam" id="TIGR00372">
    <property type="entry name" value="cas4"/>
    <property type="match status" value="1"/>
</dbReference>
<dbReference type="PANTHER" id="PTHR37168">
    <property type="entry name" value="CRISPR-ASSOCIATED EXONUCLEASE CAS4"/>
    <property type="match status" value="1"/>
</dbReference>
<evidence type="ECO:0000256" key="2">
    <source>
        <dbReference type="ARBA" id="ARBA00022723"/>
    </source>
</evidence>
<dbReference type="GO" id="GO:0051607">
    <property type="term" value="P:defense response to virus"/>
    <property type="evidence" value="ECO:0007669"/>
    <property type="project" value="UniProtKB-KW"/>
</dbReference>
<keyword evidence="12" id="KW-1185">Reference proteome</keyword>
<dbReference type="OrthoDB" id="9794720at2"/>
<evidence type="ECO:0000256" key="7">
    <source>
        <dbReference type="ARBA" id="ARBA00023118"/>
    </source>
</evidence>
<dbReference type="STRING" id="485916.Dtox_0918"/>
<dbReference type="Gene3D" id="3.90.320.10">
    <property type="match status" value="1"/>
</dbReference>
<evidence type="ECO:0000256" key="3">
    <source>
        <dbReference type="ARBA" id="ARBA00022801"/>
    </source>
</evidence>
<name>C8W345_DESAS</name>
<reference evidence="11 12" key="1">
    <citation type="journal article" date="2009" name="Stand. Genomic Sci.">
        <title>Complete genome sequence of Desulfotomaculum acetoxidans type strain (5575).</title>
        <authorList>
            <person name="Spring S."/>
            <person name="Lapidus A."/>
            <person name="Schroder M."/>
            <person name="Gleim D."/>
            <person name="Sims D."/>
            <person name="Meincke L."/>
            <person name="Glavina Del Rio T."/>
            <person name="Tice H."/>
            <person name="Copeland A."/>
            <person name="Cheng J.F."/>
            <person name="Lucas S."/>
            <person name="Chen F."/>
            <person name="Nolan M."/>
            <person name="Bruce D."/>
            <person name="Goodwin L."/>
            <person name="Pitluck S."/>
            <person name="Ivanova N."/>
            <person name="Mavromatis K."/>
            <person name="Mikhailova N."/>
            <person name="Pati A."/>
            <person name="Chen A."/>
            <person name="Palaniappan K."/>
            <person name="Land M."/>
            <person name="Hauser L."/>
            <person name="Chang Y.J."/>
            <person name="Jeffries C.D."/>
            <person name="Chain P."/>
            <person name="Saunders E."/>
            <person name="Brettin T."/>
            <person name="Detter J.C."/>
            <person name="Goker M."/>
            <person name="Bristow J."/>
            <person name="Eisen J.A."/>
            <person name="Markowitz V."/>
            <person name="Hugenholtz P."/>
            <person name="Kyrpides N.C."/>
            <person name="Klenk H.P."/>
            <person name="Han C."/>
        </authorList>
    </citation>
    <scope>NUCLEOTIDE SEQUENCE [LARGE SCALE GENOMIC DNA]</scope>
    <source>
        <strain evidence="12">ATCC 49208 / DSM 771 / VKM B-1644</strain>
    </source>
</reference>
<dbReference type="EMBL" id="CP001720">
    <property type="protein sequence ID" value="ACV61812.1"/>
    <property type="molecule type" value="Genomic_DNA"/>
</dbReference>
<dbReference type="Proteomes" id="UP000002217">
    <property type="component" value="Chromosome"/>
</dbReference>
<dbReference type="InterPro" id="IPR013343">
    <property type="entry name" value="CRISPR-assoc_prot_Cas4"/>
</dbReference>
<comment type="cofactor">
    <cofactor evidence="9">
        <name>iron-sulfur cluster</name>
        <dbReference type="ChEBI" id="CHEBI:30408"/>
    </cofactor>
</comment>
<accession>C8W345</accession>
<organism evidence="11 12">
    <name type="scientific">Desulfofarcimen acetoxidans (strain ATCC 49208 / DSM 771 / KCTC 5769 / VKM B-1644 / 5575)</name>
    <name type="common">Desulfotomaculum acetoxidans</name>
    <dbReference type="NCBI Taxonomy" id="485916"/>
    <lineage>
        <taxon>Bacteria</taxon>
        <taxon>Bacillati</taxon>
        <taxon>Bacillota</taxon>
        <taxon>Clostridia</taxon>
        <taxon>Eubacteriales</taxon>
        <taxon>Peptococcaceae</taxon>
        <taxon>Desulfofarcimen</taxon>
    </lineage>
</organism>
<dbReference type="KEGG" id="dae:Dtox_0918"/>
<dbReference type="EC" id="3.1.12.1" evidence="9"/>
<dbReference type="GO" id="GO:0046872">
    <property type="term" value="F:metal ion binding"/>
    <property type="evidence" value="ECO:0007669"/>
    <property type="project" value="UniProtKB-KW"/>
</dbReference>
<proteinExistence type="inferred from homology"/>
<evidence type="ECO:0000256" key="8">
    <source>
        <dbReference type="ARBA" id="ARBA00023211"/>
    </source>
</evidence>
<evidence type="ECO:0000256" key="6">
    <source>
        <dbReference type="ARBA" id="ARBA00023014"/>
    </source>
</evidence>
<keyword evidence="6 9" id="KW-0411">Iron-sulfur</keyword>
<evidence type="ECO:0000256" key="5">
    <source>
        <dbReference type="ARBA" id="ARBA00023004"/>
    </source>
</evidence>
<keyword evidence="3 9" id="KW-0378">Hydrolase</keyword>
<dbReference type="InterPro" id="IPR022765">
    <property type="entry name" value="Dna2/Cas4_DUF83"/>
</dbReference>
<comment type="similarity">
    <text evidence="9">Belongs to the CRISPR-associated exonuclease Cas4 family.</text>
</comment>
<comment type="function">
    <text evidence="9">CRISPR (clustered regularly interspaced short palindromic repeat) is an adaptive immune system that provides protection against mobile genetic elements (viruses, transposable elements and conjugative plasmids). CRISPR clusters contain sequences complementary to antecedent mobile elements and target invading nucleic acids. CRISPR clusters are transcribed and processed into CRISPR RNA (crRNA).</text>
</comment>
<comment type="cofactor">
    <cofactor evidence="9">
        <name>Mg(2+)</name>
        <dbReference type="ChEBI" id="CHEBI:18420"/>
    </cofactor>
    <cofactor evidence="9">
        <name>Mn(2+)</name>
        <dbReference type="ChEBI" id="CHEBI:29035"/>
    </cofactor>
    <text evidence="9">Mg(2+) or Mn(2+) required for ssDNA cleavage activity.</text>
</comment>
<feature type="domain" description="DUF83" evidence="10">
    <location>
        <begin position="4"/>
        <end position="162"/>
    </location>
</feature>
<keyword evidence="4 9" id="KW-0269">Exonuclease</keyword>
<evidence type="ECO:0000256" key="1">
    <source>
        <dbReference type="ARBA" id="ARBA00022722"/>
    </source>
</evidence>
<keyword evidence="1 9" id="KW-0540">Nuclease</keyword>
<evidence type="ECO:0000259" key="10">
    <source>
        <dbReference type="Pfam" id="PF01930"/>
    </source>
</evidence>